<feature type="region of interest" description="Disordered" evidence="9">
    <location>
        <begin position="392"/>
        <end position="540"/>
    </location>
</feature>
<evidence type="ECO:0000256" key="2">
    <source>
        <dbReference type="ARBA" id="ARBA00022737"/>
    </source>
</evidence>
<feature type="compositionally biased region" description="Polar residues" evidence="9">
    <location>
        <begin position="489"/>
        <end position="501"/>
    </location>
</feature>
<proteinExistence type="predicted"/>
<dbReference type="CDD" id="cd04369">
    <property type="entry name" value="Bromodomain"/>
    <property type="match status" value="2"/>
</dbReference>
<feature type="domain" description="Bromo" evidence="10">
    <location>
        <begin position="66"/>
        <end position="136"/>
    </location>
</feature>
<feature type="compositionally biased region" description="Acidic residues" evidence="9">
    <location>
        <begin position="190"/>
        <end position="200"/>
    </location>
</feature>
<feature type="region of interest" description="Disordered" evidence="9">
    <location>
        <begin position="164"/>
        <end position="262"/>
    </location>
</feature>
<dbReference type="Pfam" id="PF00439">
    <property type="entry name" value="Bromodomain"/>
    <property type="match status" value="2"/>
</dbReference>
<feature type="domain" description="Bromo" evidence="10">
    <location>
        <begin position="291"/>
        <end position="374"/>
    </location>
</feature>
<feature type="compositionally biased region" description="Low complexity" evidence="9">
    <location>
        <begin position="8"/>
        <end position="18"/>
    </location>
</feature>
<dbReference type="SMART" id="SM00297">
    <property type="entry name" value="BROMO"/>
    <property type="match status" value="2"/>
</dbReference>
<evidence type="ECO:0000256" key="8">
    <source>
        <dbReference type="PROSITE-ProRule" id="PRU00035"/>
    </source>
</evidence>
<dbReference type="EMBL" id="JAZHXJ010000158">
    <property type="protein sequence ID" value="KAL1871303.1"/>
    <property type="molecule type" value="Genomic_DNA"/>
</dbReference>
<keyword evidence="2" id="KW-0677">Repeat</keyword>
<feature type="compositionally biased region" description="Basic residues" evidence="9">
    <location>
        <begin position="233"/>
        <end position="243"/>
    </location>
</feature>
<evidence type="ECO:0000256" key="9">
    <source>
        <dbReference type="SAM" id="MobiDB-lite"/>
    </source>
</evidence>
<keyword evidence="4" id="KW-0805">Transcription regulation</keyword>
<dbReference type="SUPFAM" id="SSF47370">
    <property type="entry name" value="Bromodomain"/>
    <property type="match status" value="2"/>
</dbReference>
<accession>A0ABR3X6J9</accession>
<sequence>MDNKRKASTTNEAASASEAGDRAAKRRRVPLQSTEHFNLLEGESPESTSAYGLSFLEQIRRTTDKNGRNIAGHFEKLPPRRGNDDYYERIRLPISLETIERKLQNREFSTLTEVEAYFKRMVNNAKEFHSRGSQVYEDAERVRKALSNYMVKTNPAYQLIPGFSCQATPLPEDDEVEAETTEDNGRDAAQDDEGAEEEQQEGEKEDGGSGEEENEEEVDEEDEGSDAGPRSIVLKRKGSRRSQRGSVTSLPKSGEKWKGKPDHEYEGIPYKGLNFQQAQEKIVEEMIRAEDEDEPGWMKYEPFLNLPPRSLKEYFAIITDPMSLRGLQKLVKGIRGRQPATGVSEFKNWAQFEEKASLLWDNAHYFNEEGSAIYNLATELKEFFEAQVQEAKEAVPEPAQPKIKLKVPTAQESPTPAPAGSKRITIHVGGGSRSSTFASPAPATGQSADSNSAETSHDPGLASDRQEPGRNGTATAPSPSPSMAAVKQEPSNRATPANVTARTDGPSAPSAQPTANADGSPAQANGHRVAPPAPPKPLYDGVYRAPERGLADALITNLVIRTHPSIHAEKRFKLEVAADAKLAQQSVTVLVPSSQFKLQIIPKLPPLEQQQRQYRLFVILNGTLLGRSAPIPVPGDHLQLTANTPVFDAVLMPGPNLIELQMVAALPKGQKLSNGAECELEKITVVAHLLR</sequence>
<protein>
    <recommendedName>
        <fullName evidence="10">Bromo domain-containing protein</fullName>
    </recommendedName>
</protein>
<dbReference type="PANTHER" id="PTHR16062:SF21">
    <property type="entry name" value="CHROMATIN STRUCTURE-REMODELING COMPLEX SUBUNIT RSC1-RELATED"/>
    <property type="match status" value="1"/>
</dbReference>
<dbReference type="InterPro" id="IPR037382">
    <property type="entry name" value="Rsc/polybromo"/>
</dbReference>
<keyword evidence="6" id="KW-0804">Transcription</keyword>
<evidence type="ECO:0000259" key="10">
    <source>
        <dbReference type="PROSITE" id="PS50014"/>
    </source>
</evidence>
<dbReference type="PANTHER" id="PTHR16062">
    <property type="entry name" value="SWI/SNF-RELATED"/>
    <property type="match status" value="1"/>
</dbReference>
<feature type="compositionally biased region" description="Acidic residues" evidence="9">
    <location>
        <begin position="208"/>
        <end position="225"/>
    </location>
</feature>
<evidence type="ECO:0000256" key="1">
    <source>
        <dbReference type="ARBA" id="ARBA00004123"/>
    </source>
</evidence>
<feature type="compositionally biased region" description="Basic and acidic residues" evidence="9">
    <location>
        <begin position="253"/>
        <end position="262"/>
    </location>
</feature>
<evidence type="ECO:0000313" key="12">
    <source>
        <dbReference type="Proteomes" id="UP001586593"/>
    </source>
</evidence>
<evidence type="ECO:0000256" key="5">
    <source>
        <dbReference type="ARBA" id="ARBA00023117"/>
    </source>
</evidence>
<feature type="compositionally biased region" description="Acidic residues" evidence="9">
    <location>
        <begin position="171"/>
        <end position="182"/>
    </location>
</feature>
<evidence type="ECO:0000313" key="11">
    <source>
        <dbReference type="EMBL" id="KAL1871303.1"/>
    </source>
</evidence>
<feature type="region of interest" description="Disordered" evidence="9">
    <location>
        <begin position="1"/>
        <end position="48"/>
    </location>
</feature>
<keyword evidence="3" id="KW-0156">Chromatin regulator</keyword>
<organism evidence="11 12">
    <name type="scientific">Phialemonium thermophilum</name>
    <dbReference type="NCBI Taxonomy" id="223376"/>
    <lineage>
        <taxon>Eukaryota</taxon>
        <taxon>Fungi</taxon>
        <taxon>Dikarya</taxon>
        <taxon>Ascomycota</taxon>
        <taxon>Pezizomycotina</taxon>
        <taxon>Sordariomycetes</taxon>
        <taxon>Sordariomycetidae</taxon>
        <taxon>Cephalothecales</taxon>
        <taxon>Cephalothecaceae</taxon>
        <taxon>Phialemonium</taxon>
    </lineage>
</organism>
<name>A0ABR3X6J9_9PEZI</name>
<evidence type="ECO:0000256" key="3">
    <source>
        <dbReference type="ARBA" id="ARBA00022853"/>
    </source>
</evidence>
<evidence type="ECO:0000256" key="7">
    <source>
        <dbReference type="ARBA" id="ARBA00023242"/>
    </source>
</evidence>
<feature type="compositionally biased region" description="Polar residues" evidence="9">
    <location>
        <begin position="433"/>
        <end position="454"/>
    </location>
</feature>
<keyword evidence="5 8" id="KW-0103">Bromodomain</keyword>
<comment type="caution">
    <text evidence="11">The sequence shown here is derived from an EMBL/GenBank/DDBJ whole genome shotgun (WGS) entry which is preliminary data.</text>
</comment>
<gene>
    <name evidence="11" type="ORF">VTK73DRAFT_2135</name>
</gene>
<keyword evidence="7" id="KW-0539">Nucleus</keyword>
<dbReference type="InterPro" id="IPR001487">
    <property type="entry name" value="Bromodomain"/>
</dbReference>
<dbReference type="Gene3D" id="1.20.920.10">
    <property type="entry name" value="Bromodomain-like"/>
    <property type="match status" value="2"/>
</dbReference>
<dbReference type="Proteomes" id="UP001586593">
    <property type="component" value="Unassembled WGS sequence"/>
</dbReference>
<dbReference type="InterPro" id="IPR054551">
    <property type="entry name" value="RSC4_Ig-like"/>
</dbReference>
<comment type="subcellular location">
    <subcellularLocation>
        <location evidence="1">Nucleus</location>
    </subcellularLocation>
</comment>
<evidence type="ECO:0000256" key="4">
    <source>
        <dbReference type="ARBA" id="ARBA00023015"/>
    </source>
</evidence>
<dbReference type="PROSITE" id="PS50014">
    <property type="entry name" value="BROMODOMAIN_2"/>
    <property type="match status" value="2"/>
</dbReference>
<keyword evidence="12" id="KW-1185">Reference proteome</keyword>
<dbReference type="InterPro" id="IPR036427">
    <property type="entry name" value="Bromodomain-like_sf"/>
</dbReference>
<dbReference type="Pfam" id="PF22994">
    <property type="entry name" value="RSC4_Ig_like"/>
    <property type="match status" value="1"/>
</dbReference>
<evidence type="ECO:0000256" key="6">
    <source>
        <dbReference type="ARBA" id="ARBA00023163"/>
    </source>
</evidence>
<reference evidence="11 12" key="1">
    <citation type="journal article" date="2024" name="Commun. Biol.">
        <title>Comparative genomic analysis of thermophilic fungi reveals convergent evolutionary adaptations and gene losses.</title>
        <authorList>
            <person name="Steindorff A.S."/>
            <person name="Aguilar-Pontes M.V."/>
            <person name="Robinson A.J."/>
            <person name="Andreopoulos B."/>
            <person name="LaButti K."/>
            <person name="Kuo A."/>
            <person name="Mondo S."/>
            <person name="Riley R."/>
            <person name="Otillar R."/>
            <person name="Haridas S."/>
            <person name="Lipzen A."/>
            <person name="Grimwood J."/>
            <person name="Schmutz J."/>
            <person name="Clum A."/>
            <person name="Reid I.D."/>
            <person name="Moisan M.C."/>
            <person name="Butler G."/>
            <person name="Nguyen T.T.M."/>
            <person name="Dewar K."/>
            <person name="Conant G."/>
            <person name="Drula E."/>
            <person name="Henrissat B."/>
            <person name="Hansel C."/>
            <person name="Singer S."/>
            <person name="Hutchinson M.I."/>
            <person name="de Vries R.P."/>
            <person name="Natvig D.O."/>
            <person name="Powell A.J."/>
            <person name="Tsang A."/>
            <person name="Grigoriev I.V."/>
        </authorList>
    </citation>
    <scope>NUCLEOTIDE SEQUENCE [LARGE SCALE GENOMIC DNA]</scope>
    <source>
        <strain evidence="11 12">ATCC 24622</strain>
    </source>
</reference>